<protein>
    <submittedName>
        <fullName evidence="1">Transposable element Tcb1 transposase</fullName>
    </submittedName>
</protein>
<accession>A0A3M7PEX3</accession>
<dbReference type="InterPro" id="IPR036397">
    <property type="entry name" value="RNaseH_sf"/>
</dbReference>
<evidence type="ECO:0000313" key="2">
    <source>
        <dbReference type="Proteomes" id="UP000276133"/>
    </source>
</evidence>
<organism evidence="1 2">
    <name type="scientific">Brachionus plicatilis</name>
    <name type="common">Marine rotifer</name>
    <name type="synonym">Brachionus muelleri</name>
    <dbReference type="NCBI Taxonomy" id="10195"/>
    <lineage>
        <taxon>Eukaryota</taxon>
        <taxon>Metazoa</taxon>
        <taxon>Spiralia</taxon>
        <taxon>Gnathifera</taxon>
        <taxon>Rotifera</taxon>
        <taxon>Eurotatoria</taxon>
        <taxon>Monogononta</taxon>
        <taxon>Pseudotrocha</taxon>
        <taxon>Ploima</taxon>
        <taxon>Brachionidae</taxon>
        <taxon>Brachionus</taxon>
    </lineage>
</organism>
<dbReference type="Gene3D" id="3.30.420.10">
    <property type="entry name" value="Ribonuclease H-like superfamily/Ribonuclease H"/>
    <property type="match status" value="1"/>
</dbReference>
<comment type="caution">
    <text evidence="1">The sequence shown here is derived from an EMBL/GenBank/DDBJ whole genome shotgun (WGS) entry which is preliminary data.</text>
</comment>
<dbReference type="AlphaFoldDB" id="A0A3M7PEX3"/>
<dbReference type="EMBL" id="REGN01011313">
    <property type="protein sequence ID" value="RMZ97602.1"/>
    <property type="molecule type" value="Genomic_DNA"/>
</dbReference>
<proteinExistence type="predicted"/>
<keyword evidence="2" id="KW-1185">Reference proteome</keyword>
<dbReference type="Proteomes" id="UP000276133">
    <property type="component" value="Unassembled WGS sequence"/>
</dbReference>
<sequence>MNVSFNSIITPLKDIPPQICILLSNSEEHGRGKSPLKSLDLNPIEMIWNEKKEFVRKRNIQNDEEAVEEILEFQRKLTPAKCQAYINHLKKIFFLFKKDSNKNRGKKMEIGQTARSNNVFEKPFFIK</sequence>
<name>A0A3M7PEX3_BRAPC</name>
<evidence type="ECO:0000313" key="1">
    <source>
        <dbReference type="EMBL" id="RMZ97602.1"/>
    </source>
</evidence>
<reference evidence="1 2" key="1">
    <citation type="journal article" date="2018" name="Sci. Rep.">
        <title>Genomic signatures of local adaptation to the degree of environmental predictability in rotifers.</title>
        <authorList>
            <person name="Franch-Gras L."/>
            <person name="Hahn C."/>
            <person name="Garcia-Roger E.M."/>
            <person name="Carmona M.J."/>
            <person name="Serra M."/>
            <person name="Gomez A."/>
        </authorList>
    </citation>
    <scope>NUCLEOTIDE SEQUENCE [LARGE SCALE GENOMIC DNA]</scope>
    <source>
        <strain evidence="1">HYR1</strain>
    </source>
</reference>
<dbReference type="GO" id="GO:0003676">
    <property type="term" value="F:nucleic acid binding"/>
    <property type="evidence" value="ECO:0007669"/>
    <property type="project" value="InterPro"/>
</dbReference>
<gene>
    <name evidence="1" type="ORF">BpHYR1_004547</name>
</gene>